<dbReference type="Proteomes" id="UP000092443">
    <property type="component" value="Unplaced"/>
</dbReference>
<feature type="compositionally biased region" description="Acidic residues" evidence="3">
    <location>
        <begin position="422"/>
        <end position="431"/>
    </location>
</feature>
<feature type="region of interest" description="Disordered" evidence="3">
    <location>
        <begin position="322"/>
        <end position="497"/>
    </location>
</feature>
<evidence type="ECO:0000256" key="1">
    <source>
        <dbReference type="ARBA" id="ARBA00008142"/>
    </source>
</evidence>
<dbReference type="RefSeq" id="XP_037884601.1">
    <property type="nucleotide sequence ID" value="XM_038028673.1"/>
</dbReference>
<reference evidence="6" key="1">
    <citation type="submission" date="2025-08" db="UniProtKB">
        <authorList>
            <consortium name="RefSeq"/>
        </authorList>
    </citation>
    <scope>IDENTIFICATION</scope>
    <source>
        <tissue evidence="6">Whole body pupa</tissue>
    </source>
</reference>
<dbReference type="Pfam" id="PF00334">
    <property type="entry name" value="NDK"/>
    <property type="match status" value="1"/>
</dbReference>
<dbReference type="InterPro" id="IPR036850">
    <property type="entry name" value="NDK-like_dom_sf"/>
</dbReference>
<feature type="region of interest" description="Disordered" evidence="3">
    <location>
        <begin position="263"/>
        <end position="290"/>
    </location>
</feature>
<gene>
    <name evidence="6" type="primary">LOC119634459</name>
</gene>
<evidence type="ECO:0000256" key="3">
    <source>
        <dbReference type="SAM" id="MobiDB-lite"/>
    </source>
</evidence>
<comment type="caution">
    <text evidence="2">Lacks conserved residue(s) required for the propagation of feature annotation.</text>
</comment>
<comment type="similarity">
    <text evidence="1 2">Belongs to the NDK family.</text>
</comment>
<dbReference type="SUPFAM" id="SSF54919">
    <property type="entry name" value="Nucleoside diphosphate kinase, NDK"/>
    <property type="match status" value="1"/>
</dbReference>
<dbReference type="KEGG" id="gfs:119634459"/>
<dbReference type="AlphaFoldDB" id="A0A8U0WH40"/>
<dbReference type="InterPro" id="IPR034907">
    <property type="entry name" value="NDK-like_dom"/>
</dbReference>
<dbReference type="GO" id="GO:1902176">
    <property type="term" value="P:negative regulation of oxidative stress-induced intrinsic apoptotic signaling pathway"/>
    <property type="evidence" value="ECO:0007669"/>
    <property type="project" value="TreeGrafter"/>
</dbReference>
<dbReference type="PANTHER" id="PTHR46161">
    <property type="entry name" value="NUCLEOSIDE DIPHOSPHATE KINASE"/>
    <property type="match status" value="1"/>
</dbReference>
<evidence type="ECO:0000313" key="6">
    <source>
        <dbReference type="RefSeq" id="XP_037884601.1"/>
    </source>
</evidence>
<feature type="domain" description="Nucleoside diphosphate kinase-like" evidence="4">
    <location>
        <begin position="2"/>
        <end position="124"/>
    </location>
</feature>
<keyword evidence="5" id="KW-1185">Reference proteome</keyword>
<dbReference type="PROSITE" id="PS51374">
    <property type="entry name" value="NDPK_LIKE"/>
    <property type="match status" value="1"/>
</dbReference>
<evidence type="ECO:0000256" key="2">
    <source>
        <dbReference type="PROSITE-ProRule" id="PRU00706"/>
    </source>
</evidence>
<name>A0A8U0WH40_9MUSC</name>
<organism evidence="5 6">
    <name type="scientific">Glossina fuscipes</name>
    <dbReference type="NCBI Taxonomy" id="7396"/>
    <lineage>
        <taxon>Eukaryota</taxon>
        <taxon>Metazoa</taxon>
        <taxon>Ecdysozoa</taxon>
        <taxon>Arthropoda</taxon>
        <taxon>Hexapoda</taxon>
        <taxon>Insecta</taxon>
        <taxon>Pterygota</taxon>
        <taxon>Neoptera</taxon>
        <taxon>Endopterygota</taxon>
        <taxon>Diptera</taxon>
        <taxon>Brachycera</taxon>
        <taxon>Muscomorpha</taxon>
        <taxon>Hippoboscoidea</taxon>
        <taxon>Glossinidae</taxon>
        <taxon>Glossina</taxon>
    </lineage>
</organism>
<protein>
    <submittedName>
        <fullName evidence="6">Uncharacterized protein LOC119634459</fullName>
    </submittedName>
</protein>
<dbReference type="SMART" id="SM00562">
    <property type="entry name" value="NDK"/>
    <property type="match status" value="1"/>
</dbReference>
<evidence type="ECO:0000313" key="5">
    <source>
        <dbReference type="Proteomes" id="UP000092443"/>
    </source>
</evidence>
<proteinExistence type="inferred from homology"/>
<dbReference type="GeneID" id="119634459"/>
<dbReference type="GO" id="GO:0005929">
    <property type="term" value="C:cilium"/>
    <property type="evidence" value="ECO:0007669"/>
    <property type="project" value="TreeGrafter"/>
</dbReference>
<feature type="compositionally biased region" description="Basic and acidic residues" evidence="3">
    <location>
        <begin position="354"/>
        <end position="393"/>
    </location>
</feature>
<dbReference type="GO" id="GO:0003341">
    <property type="term" value="P:cilium movement"/>
    <property type="evidence" value="ECO:0007669"/>
    <property type="project" value="TreeGrafter"/>
</dbReference>
<evidence type="ECO:0000259" key="4">
    <source>
        <dbReference type="SMART" id="SM00562"/>
    </source>
</evidence>
<sequence length="497" mass="56672">MWENTLLIIKANYMRKRKILLKYLLQRGFQMQGSRSLLFSPEHAAEFYKDRTDDTDFMVLVILLSKGISEAFVLAKDNAVRDLGDIMCCYFGSSSEMERMIHVTMCPHKAQREIRYIFPNYIHDPIYCPEHLKCCNDESLMRPMISKLYDIIKEDDGKSFKVSWKTQLTDELMSNHETVGTITNISSYNPKGIAETTQTKETSLKWEDERHTLLETLSVSSGLSVSTSSCLSCSPFGDDEKYAKQFHRKTSLVDLIKAKTTPLKLPSSSRSTSSMKPIRRKVQRKERKVTDASHFSLDVVDEESLSDNVDADNYGDEHYSQFDAESETGAQSEFKRKLKSQPPTDLQGGTKAKAKSELDGKAQFEPMHKSASEAQSELRPEPRSEIRLEGKTELEEEIQSEPEHVLRPELESQPQLGFQPETELEAESELVEEVKSIPKHISRSELQSQSQIEFPPHSPPEGNTELAEDIQSESKHALEGAPIEYHLDEEITDEEFQ</sequence>
<dbReference type="Gene3D" id="3.30.70.141">
    <property type="entry name" value="Nucleoside diphosphate kinase-like domain"/>
    <property type="match status" value="1"/>
</dbReference>
<dbReference type="PANTHER" id="PTHR46161:SF1">
    <property type="entry name" value="NUCLEOSIDE DIPHOSPHATE KINASE HOMOLOG 5"/>
    <property type="match status" value="1"/>
</dbReference>
<feature type="compositionally biased region" description="Basic residues" evidence="3">
    <location>
        <begin position="277"/>
        <end position="287"/>
    </location>
</feature>
<feature type="compositionally biased region" description="Basic and acidic residues" evidence="3">
    <location>
        <begin position="401"/>
        <end position="410"/>
    </location>
</feature>
<accession>A0A8U0WH40</accession>